<organism evidence="2">
    <name type="scientific">hydrothermal vent metagenome</name>
    <dbReference type="NCBI Taxonomy" id="652676"/>
    <lineage>
        <taxon>unclassified sequences</taxon>
        <taxon>metagenomes</taxon>
        <taxon>ecological metagenomes</taxon>
    </lineage>
</organism>
<sequence>MPQINIEHHVSPAKLDAMGVDGWPLWSREASRFDWHYDNEEICYILEGEAIVTPLGGKPVTIGRGDLVHFPAGMSCEWKITADIEKHYTFK</sequence>
<accession>A0A3B1A4V7</accession>
<dbReference type="CDD" id="cd02227">
    <property type="entry name" value="cupin_TM1112-like"/>
    <property type="match status" value="1"/>
</dbReference>
<gene>
    <name evidence="2" type="ORF">MNBD_GAMMA20-256</name>
</gene>
<protein>
    <recommendedName>
        <fullName evidence="1">(S)-ureidoglycine aminohydrolase cupin domain-containing protein</fullName>
    </recommendedName>
</protein>
<evidence type="ECO:0000259" key="1">
    <source>
        <dbReference type="Pfam" id="PF05899"/>
    </source>
</evidence>
<dbReference type="PANTHER" id="PTHR33271">
    <property type="entry name" value="OS04G0445200 PROTEIN"/>
    <property type="match status" value="1"/>
</dbReference>
<dbReference type="InterPro" id="IPR008579">
    <property type="entry name" value="UGlyAH_Cupin_dom"/>
</dbReference>
<dbReference type="AlphaFoldDB" id="A0A3B1A4V7"/>
<evidence type="ECO:0000313" key="2">
    <source>
        <dbReference type="EMBL" id="VAW93239.1"/>
    </source>
</evidence>
<proteinExistence type="predicted"/>
<dbReference type="Gene3D" id="2.60.120.10">
    <property type="entry name" value="Jelly Rolls"/>
    <property type="match status" value="1"/>
</dbReference>
<dbReference type="Pfam" id="PF05899">
    <property type="entry name" value="Cupin_3"/>
    <property type="match status" value="1"/>
</dbReference>
<feature type="domain" description="(S)-ureidoglycine aminohydrolase cupin" evidence="1">
    <location>
        <begin position="17"/>
        <end position="88"/>
    </location>
</feature>
<dbReference type="InterPro" id="IPR014710">
    <property type="entry name" value="RmlC-like_jellyroll"/>
</dbReference>
<dbReference type="SUPFAM" id="SSF51182">
    <property type="entry name" value="RmlC-like cupins"/>
    <property type="match status" value="1"/>
</dbReference>
<dbReference type="PANTHER" id="PTHR33271:SF22">
    <property type="entry name" value="OS04G0445200 PROTEIN"/>
    <property type="match status" value="1"/>
</dbReference>
<reference evidence="2" key="1">
    <citation type="submission" date="2018-06" db="EMBL/GenBank/DDBJ databases">
        <authorList>
            <person name="Zhirakovskaya E."/>
        </authorList>
    </citation>
    <scope>NUCLEOTIDE SEQUENCE</scope>
</reference>
<dbReference type="EMBL" id="UOFU01000022">
    <property type="protein sequence ID" value="VAW93239.1"/>
    <property type="molecule type" value="Genomic_DNA"/>
</dbReference>
<dbReference type="InterPro" id="IPR011051">
    <property type="entry name" value="RmlC_Cupin_sf"/>
</dbReference>
<name>A0A3B1A4V7_9ZZZZ</name>